<dbReference type="STRING" id="398673.A0A2P4ZPF0"/>
<dbReference type="PROSITE" id="PS50280">
    <property type="entry name" value="SET"/>
    <property type="match status" value="1"/>
</dbReference>
<evidence type="ECO:0000259" key="6">
    <source>
        <dbReference type="PROSITE" id="PS50865"/>
    </source>
</evidence>
<dbReference type="AlphaFoldDB" id="A0A2P4ZPF0"/>
<dbReference type="EMBL" id="JPDN02000015">
    <property type="protein sequence ID" value="PON26163.1"/>
    <property type="molecule type" value="Genomic_DNA"/>
</dbReference>
<dbReference type="SUPFAM" id="SSF144232">
    <property type="entry name" value="HIT/MYND zinc finger-like"/>
    <property type="match status" value="1"/>
</dbReference>
<dbReference type="InterPro" id="IPR001214">
    <property type="entry name" value="SET_dom"/>
</dbReference>
<dbReference type="SMART" id="SM00317">
    <property type="entry name" value="SET"/>
    <property type="match status" value="1"/>
</dbReference>
<dbReference type="GeneID" id="29988820"/>
<dbReference type="Gene3D" id="2.170.270.10">
    <property type="entry name" value="SET domain"/>
    <property type="match status" value="1"/>
</dbReference>
<comment type="caution">
    <text evidence="7">The sequence shown here is derived from an EMBL/GenBank/DDBJ whole genome shotgun (WGS) entry which is preliminary data.</text>
</comment>
<organism evidence="7 8">
    <name type="scientific">Trichoderma gamsii</name>
    <dbReference type="NCBI Taxonomy" id="398673"/>
    <lineage>
        <taxon>Eukaryota</taxon>
        <taxon>Fungi</taxon>
        <taxon>Dikarya</taxon>
        <taxon>Ascomycota</taxon>
        <taxon>Pezizomycotina</taxon>
        <taxon>Sordariomycetes</taxon>
        <taxon>Hypocreomycetidae</taxon>
        <taxon>Hypocreales</taxon>
        <taxon>Hypocreaceae</taxon>
        <taxon>Trichoderma</taxon>
    </lineage>
</organism>
<proteinExistence type="predicted"/>
<dbReference type="InterPro" id="IPR046341">
    <property type="entry name" value="SET_dom_sf"/>
</dbReference>
<dbReference type="CDD" id="cd20071">
    <property type="entry name" value="SET_SMYD"/>
    <property type="match status" value="1"/>
</dbReference>
<name>A0A2P4ZPF0_9HYPO</name>
<feature type="domain" description="MYND-type" evidence="6">
    <location>
        <begin position="54"/>
        <end position="92"/>
    </location>
</feature>
<accession>A0A2P4ZPF0</accession>
<evidence type="ECO:0000256" key="4">
    <source>
        <dbReference type="PROSITE-ProRule" id="PRU00134"/>
    </source>
</evidence>
<keyword evidence="8" id="KW-1185">Reference proteome</keyword>
<dbReference type="GO" id="GO:0005634">
    <property type="term" value="C:nucleus"/>
    <property type="evidence" value="ECO:0007669"/>
    <property type="project" value="TreeGrafter"/>
</dbReference>
<keyword evidence="1" id="KW-0479">Metal-binding</keyword>
<reference evidence="7 8" key="1">
    <citation type="journal article" date="2016" name="Genome Announc.">
        <title>Draft Whole-Genome Sequence of Trichoderma gamsii T6085, a Promising Biocontrol Agent of Fusarium Head Blight on Wheat.</title>
        <authorList>
            <person name="Baroncelli R."/>
            <person name="Zapparata A."/>
            <person name="Piaggeschi G."/>
            <person name="Sarrocco S."/>
            <person name="Vannacci G."/>
        </authorList>
    </citation>
    <scope>NUCLEOTIDE SEQUENCE [LARGE SCALE GENOMIC DNA]</scope>
    <source>
        <strain evidence="7 8">T6085</strain>
    </source>
</reference>
<protein>
    <submittedName>
        <fullName evidence="7">Uncharacterized protein</fullName>
    </submittedName>
</protein>
<dbReference type="PANTHER" id="PTHR12197:SF251">
    <property type="entry name" value="EG:BACR7C10.4 PROTEIN"/>
    <property type="match status" value="1"/>
</dbReference>
<evidence type="ECO:0000256" key="2">
    <source>
        <dbReference type="ARBA" id="ARBA00022771"/>
    </source>
</evidence>
<dbReference type="PROSITE" id="PS50865">
    <property type="entry name" value="ZF_MYND_2"/>
    <property type="match status" value="1"/>
</dbReference>
<dbReference type="Proteomes" id="UP000054821">
    <property type="component" value="Unassembled WGS sequence"/>
</dbReference>
<evidence type="ECO:0000313" key="8">
    <source>
        <dbReference type="Proteomes" id="UP000054821"/>
    </source>
</evidence>
<dbReference type="RefSeq" id="XP_018658052.1">
    <property type="nucleotide sequence ID" value="XM_018808737.1"/>
</dbReference>
<dbReference type="InterPro" id="IPR050869">
    <property type="entry name" value="H3K4_H4K5_MeTrfase"/>
</dbReference>
<feature type="domain" description="SET" evidence="5">
    <location>
        <begin position="9"/>
        <end position="241"/>
    </location>
</feature>
<evidence type="ECO:0000256" key="1">
    <source>
        <dbReference type="ARBA" id="ARBA00022723"/>
    </source>
</evidence>
<dbReference type="SUPFAM" id="SSF82199">
    <property type="entry name" value="SET domain"/>
    <property type="match status" value="1"/>
</dbReference>
<dbReference type="Gene3D" id="1.10.220.160">
    <property type="match status" value="1"/>
</dbReference>
<dbReference type="InterPro" id="IPR002893">
    <property type="entry name" value="Znf_MYND"/>
</dbReference>
<dbReference type="Gene3D" id="6.10.140.2220">
    <property type="match status" value="1"/>
</dbReference>
<keyword evidence="2 4" id="KW-0863">Zinc-finger</keyword>
<gene>
    <name evidence="7" type="ORF">TGAM01_v205107</name>
</gene>
<dbReference type="PANTHER" id="PTHR12197">
    <property type="entry name" value="HISTONE-LYSINE N-METHYLTRANSFERASE SMYD"/>
    <property type="match status" value="1"/>
</dbReference>
<evidence type="ECO:0000259" key="5">
    <source>
        <dbReference type="PROSITE" id="PS50280"/>
    </source>
</evidence>
<sequence>MSSSASSSSPFQIRSHPTKGRGLYATQSFSPGEVIFPFTPLLLLPTVSCLNIVCSYCLRPGNPRACSRCHAASYCDATCQAAAWKAVHSRECKVLRQGIKDEDRRRRLPTPTRALIQAILGKEIEDGLEGLEGHVLEKKAAKGEEWKDIEIMAMAACAFSGKGTAEEDIRKAAEMLCKIQNNSFQRFDSDLGVIGLFLEPTLAMANHSCIPNAAVQFIGRNALLIAENPIRAGDEIELAYTCKEEPLPVPMTFPSLSTTTVVYTDPLPKRREALAHYKFVCQCLRCRDNLNVYQVAAVSPSVNLNSQSLVSDISKFRHHPATSNSSKQSIINQYSESADPIVNALAEIESPSERHKLLKSEYKKRKALVDEELWAVTPLPDILFRISMLYGEEENFTFALPVACLIATACDPYQYTSPFHSIRLSGLFTIANFLTHTAATTASLENSTTPVSKTALLEQKIEQTLREIDQVSLCQMLLIMVLRYSPSKYGTKMDLAVKAQALLDDIERLAGREQEASLIDEWRRDPNSEKSQAFFEFAVVKQVDTLASLGKEVLERDFGDAAA</sequence>
<keyword evidence="3" id="KW-0862">Zinc</keyword>
<evidence type="ECO:0000313" key="7">
    <source>
        <dbReference type="EMBL" id="PON26163.1"/>
    </source>
</evidence>
<dbReference type="Pfam" id="PF00856">
    <property type="entry name" value="SET"/>
    <property type="match status" value="1"/>
</dbReference>
<dbReference type="Pfam" id="PF01753">
    <property type="entry name" value="zf-MYND"/>
    <property type="match status" value="1"/>
</dbReference>
<evidence type="ECO:0000256" key="3">
    <source>
        <dbReference type="ARBA" id="ARBA00022833"/>
    </source>
</evidence>
<dbReference type="GO" id="GO:0008270">
    <property type="term" value="F:zinc ion binding"/>
    <property type="evidence" value="ECO:0007669"/>
    <property type="project" value="UniProtKB-KW"/>
</dbReference>